<comment type="caution">
    <text evidence="1">The sequence shown here is derived from an EMBL/GenBank/DDBJ whole genome shotgun (WGS) entry which is preliminary data.</text>
</comment>
<keyword evidence="2" id="KW-1185">Reference proteome</keyword>
<name>A0A8X6SUS5_TRICX</name>
<dbReference type="Proteomes" id="UP000887159">
    <property type="component" value="Unassembled WGS sequence"/>
</dbReference>
<proteinExistence type="predicted"/>
<reference evidence="1" key="1">
    <citation type="submission" date="2020-08" db="EMBL/GenBank/DDBJ databases">
        <title>Multicomponent nature underlies the extraordinary mechanical properties of spider dragline silk.</title>
        <authorList>
            <person name="Kono N."/>
            <person name="Nakamura H."/>
            <person name="Mori M."/>
            <person name="Yoshida Y."/>
            <person name="Ohtoshi R."/>
            <person name="Malay A.D."/>
            <person name="Moran D.A.P."/>
            <person name="Tomita M."/>
            <person name="Numata K."/>
            <person name="Arakawa K."/>
        </authorList>
    </citation>
    <scope>NUCLEOTIDE SEQUENCE</scope>
</reference>
<evidence type="ECO:0000313" key="2">
    <source>
        <dbReference type="Proteomes" id="UP000887159"/>
    </source>
</evidence>
<organism evidence="1 2">
    <name type="scientific">Trichonephila clavipes</name>
    <name type="common">Golden silk orbweaver</name>
    <name type="synonym">Nephila clavipes</name>
    <dbReference type="NCBI Taxonomy" id="2585209"/>
    <lineage>
        <taxon>Eukaryota</taxon>
        <taxon>Metazoa</taxon>
        <taxon>Ecdysozoa</taxon>
        <taxon>Arthropoda</taxon>
        <taxon>Chelicerata</taxon>
        <taxon>Arachnida</taxon>
        <taxon>Araneae</taxon>
        <taxon>Araneomorphae</taxon>
        <taxon>Entelegynae</taxon>
        <taxon>Araneoidea</taxon>
        <taxon>Nephilidae</taxon>
        <taxon>Trichonephila</taxon>
    </lineage>
</organism>
<dbReference type="AlphaFoldDB" id="A0A8X6SUS5"/>
<protein>
    <submittedName>
        <fullName evidence="1">Uncharacterized protein</fullName>
    </submittedName>
</protein>
<gene>
    <name evidence="1" type="ORF">TNCV_1283471</name>
</gene>
<sequence length="83" mass="9013">MDLINPCGNPVYFCFKELLSSSIVVGASLRATISGRSKLVVKVSDRGRHVTSSSPVPLKTLSVEERCTLNLSRVQTSSRWCGS</sequence>
<accession>A0A8X6SUS5</accession>
<dbReference type="EMBL" id="BMAU01021335">
    <property type="protein sequence ID" value="GFY15702.1"/>
    <property type="molecule type" value="Genomic_DNA"/>
</dbReference>
<evidence type="ECO:0000313" key="1">
    <source>
        <dbReference type="EMBL" id="GFY15702.1"/>
    </source>
</evidence>